<evidence type="ECO:0000313" key="2">
    <source>
        <dbReference type="EMBL" id="CAH4036179.1"/>
    </source>
</evidence>
<reference evidence="2" key="1">
    <citation type="submission" date="2022-05" db="EMBL/GenBank/DDBJ databases">
        <authorList>
            <person name="Okamura Y."/>
        </authorList>
    </citation>
    <scope>NUCLEOTIDE SEQUENCE</scope>
</reference>
<dbReference type="EMBL" id="CALOZG010000053">
    <property type="protein sequence ID" value="CAH4036179.1"/>
    <property type="molecule type" value="Genomic_DNA"/>
</dbReference>
<dbReference type="Proteomes" id="UP001152562">
    <property type="component" value="Unassembled WGS sequence"/>
</dbReference>
<accession>A0A9P0XIF0</accession>
<protein>
    <submittedName>
        <fullName evidence="2">Uncharacterized protein</fullName>
    </submittedName>
</protein>
<organism evidence="2 3">
    <name type="scientific">Pieris brassicae</name>
    <name type="common">White butterfly</name>
    <name type="synonym">Large white butterfly</name>
    <dbReference type="NCBI Taxonomy" id="7116"/>
    <lineage>
        <taxon>Eukaryota</taxon>
        <taxon>Metazoa</taxon>
        <taxon>Ecdysozoa</taxon>
        <taxon>Arthropoda</taxon>
        <taxon>Hexapoda</taxon>
        <taxon>Insecta</taxon>
        <taxon>Pterygota</taxon>
        <taxon>Neoptera</taxon>
        <taxon>Endopterygota</taxon>
        <taxon>Lepidoptera</taxon>
        <taxon>Glossata</taxon>
        <taxon>Ditrysia</taxon>
        <taxon>Papilionoidea</taxon>
        <taxon>Pieridae</taxon>
        <taxon>Pierinae</taxon>
        <taxon>Pieris</taxon>
    </lineage>
</organism>
<sequence length="153" mass="16951">MINLKIRAACITLSISSRRPSIGRRRRAVERGEGGSARRARRVVVVVCAPRFSQQPRAPRPLFLPSPHIILYHASPHRCNLHSILRLKAETERCRTRFHTRWRRCAGTRGKSPRDACAAYSSRTGRRMARAATGSVSAGRGARGLGGRSAVSE</sequence>
<evidence type="ECO:0000313" key="3">
    <source>
        <dbReference type="Proteomes" id="UP001152562"/>
    </source>
</evidence>
<dbReference type="AlphaFoldDB" id="A0A9P0XIF0"/>
<name>A0A9P0XIF0_PIEBR</name>
<feature type="region of interest" description="Disordered" evidence="1">
    <location>
        <begin position="111"/>
        <end position="153"/>
    </location>
</feature>
<proteinExistence type="predicted"/>
<feature type="compositionally biased region" description="Low complexity" evidence="1">
    <location>
        <begin position="130"/>
        <end position="140"/>
    </location>
</feature>
<gene>
    <name evidence="2" type="ORF">PIBRA_LOCUS12017</name>
</gene>
<comment type="caution">
    <text evidence="2">The sequence shown here is derived from an EMBL/GenBank/DDBJ whole genome shotgun (WGS) entry which is preliminary data.</text>
</comment>
<keyword evidence="3" id="KW-1185">Reference proteome</keyword>
<evidence type="ECO:0000256" key="1">
    <source>
        <dbReference type="SAM" id="MobiDB-lite"/>
    </source>
</evidence>